<feature type="region of interest" description="Disordered" evidence="1">
    <location>
        <begin position="1119"/>
        <end position="1201"/>
    </location>
</feature>
<dbReference type="CDD" id="cd12797">
    <property type="entry name" value="M23_peptidase"/>
    <property type="match status" value="1"/>
</dbReference>
<sequence>MYQTYQYSAAGNVMQQAITNLQNQTSWNGQGANLSQSIADSFGRSEAYKSAELNASNRINALAQTIYGNGAYIVDNTELQTLQTQITTNGQNQTFWQNEINGTNGGFNFNGRRTASISTTLEYTNITNDIAVATTLQTEVVDEERGYLKTANEFFEKSEKYQELADKARNEAKFDEAALYTGYAVREKSNAIGFLKKKYYSLGEEITSEIDNRGLTYTRNSFLSYRDNLLNKNFQNSTQVQKQIQEGKNAVAGIISEGESYNQIQGMIQTAANLNKQGEENKTRVEKLLLESKELANRNIGEGLLDGLQEMIASIQSALPQEVSNNGVAQYIQAQEKELEEKQKKADELLSHMNLLVTNNNDLAALQTLLQGSSQAINLAANSAVSKYLDDYAKKLQKDNEERSANLQKTLLEALTNGDEYKYLREAGYSFRTDGEGISAYREIYSGEIEIDGSAMKSTSYSPDLEYQYIRMETKFNPGNLSVDMMNPNATRFNAEMAIGIKNYIDNLQKNVETMFAQFSNKTNEIKEEYTQNEEIESYQKKLYEASKENYLAAFQALPGDLKNMFEGEMGGLKGYHEQGSKYNFGTESFKDQSGDKKKIGKTMYEGANIDDTVFGGSRELKGSVSVKGIPVEISYGMQYLIVTSGFDISNLGYNFKLKGVGTNYVDNQLSNVNRKYTVYSEDIQNRIEKQAKANDAERDSKGFLFNVLNGMSGGQKVGQAVEGEIRSRVTGAIAEATGLPASFVGALVGGSNMKQAMKAYEKSVTTEAISQATGIPAWYLNQKISEKEANHEMAKSFSYNVGRAITVAAVAMSAGTLGVVALAMNQDLMSSVNKFADHIGKEAYKNRETIDTAITVAASATAIVSGGMSLVALAAYKTAQGAVAGGALGALAGAATIGNAPLSIATGGMVSYDISYSYEKGFGASVGGGMKLMEGLGVGATLSYNEQTGFGASAGLQAGTSALSFNAGLSYSEQGGISANAGLGLGMGKNGTTGSYASTLNLGMSYNRNDGFGTSVGISRNNNVVLPGVGATLSRSEFGGWGADVSSDQYGSYEGKGGKYGGVSGGLSWNEHTGLTLSLNSGGTNAFNYNAQSGLTSNSNFLAESAMNNGLSQGVAETPEEKAYAAAKAEADSRAAQNRNNSEQGKSALDAVGYSTQRREEDGAPAHGAPSSHDPGQTLTSSGSFGPDGESTGGRRTLSAEDKAAFWDNWKGETRAQTDASIAELRRMGYDTAEIEGKVQAYRNSQDSIPANSNSTPNTTHQSQGTGLYGGVVQNILNSAITGASNLWDRVTGGSKPIAHQTAPVFELDNGAKLPFENQGSGYGRVRILTRNDGTTYTSAPHSGLDQPQASGTPVPVVADGRVIALSRNYENNQNGGGYGAFVLVQHNNGIFTLYGHNSNVLVNVGDTVTRGQVISNVGNSGNSFGAHMHYEVRTGFNVDPRAYISQTNHQNPATFNWNQWIQDHPE</sequence>
<feature type="transmembrane region" description="Helical" evidence="2">
    <location>
        <begin position="805"/>
        <end position="825"/>
    </location>
</feature>
<dbReference type="GO" id="GO:0004222">
    <property type="term" value="F:metalloendopeptidase activity"/>
    <property type="evidence" value="ECO:0007669"/>
    <property type="project" value="TreeGrafter"/>
</dbReference>
<dbReference type="Gene3D" id="2.70.70.10">
    <property type="entry name" value="Glucose Permease (Domain IIA)"/>
    <property type="match status" value="1"/>
</dbReference>
<gene>
    <name evidence="4" type="ORF">LEP1GSC123_1613</name>
</gene>
<dbReference type="SUPFAM" id="SSF51261">
    <property type="entry name" value="Duplicated hybrid motif"/>
    <property type="match status" value="1"/>
</dbReference>
<accession>M3F8T2</accession>
<feature type="compositionally biased region" description="Basic and acidic residues" evidence="1">
    <location>
        <begin position="1120"/>
        <end position="1134"/>
    </location>
</feature>
<evidence type="ECO:0000256" key="1">
    <source>
        <dbReference type="SAM" id="MobiDB-lite"/>
    </source>
</evidence>
<dbReference type="BioCyc" id="LBOR1193007:G11KN-1048-MONOMER"/>
<evidence type="ECO:0000313" key="4">
    <source>
        <dbReference type="EMBL" id="EMF98332.1"/>
    </source>
</evidence>
<name>M3F8T2_LEPBO</name>
<feature type="region of interest" description="Disordered" evidence="1">
    <location>
        <begin position="1247"/>
        <end position="1267"/>
    </location>
</feature>
<feature type="domain" description="M23ase beta-sheet core" evidence="3">
    <location>
        <begin position="1342"/>
        <end position="1441"/>
    </location>
</feature>
<dbReference type="EMBL" id="AKWO02000090">
    <property type="protein sequence ID" value="EMF98332.1"/>
    <property type="molecule type" value="Genomic_DNA"/>
</dbReference>
<dbReference type="PANTHER" id="PTHR21666">
    <property type="entry name" value="PEPTIDASE-RELATED"/>
    <property type="match status" value="1"/>
</dbReference>
<comment type="caution">
    <text evidence="4">The sequence shown here is derived from an EMBL/GenBank/DDBJ whole genome shotgun (WGS) entry which is preliminary data.</text>
</comment>
<proteinExistence type="predicted"/>
<dbReference type="Proteomes" id="UP000011783">
    <property type="component" value="Unassembled WGS sequence"/>
</dbReference>
<evidence type="ECO:0000313" key="5">
    <source>
        <dbReference type="Proteomes" id="UP000011783"/>
    </source>
</evidence>
<feature type="transmembrane region" description="Helical" evidence="2">
    <location>
        <begin position="854"/>
        <end position="877"/>
    </location>
</feature>
<dbReference type="InterPro" id="IPR050570">
    <property type="entry name" value="Cell_wall_metabolism_enzyme"/>
</dbReference>
<dbReference type="PANTHER" id="PTHR21666:SF270">
    <property type="entry name" value="MUREIN HYDROLASE ACTIVATOR ENVC"/>
    <property type="match status" value="1"/>
</dbReference>
<keyword evidence="2" id="KW-1133">Transmembrane helix</keyword>
<keyword evidence="2" id="KW-0472">Membrane</keyword>
<dbReference type="InterPro" id="IPR011055">
    <property type="entry name" value="Dup_hybrid_motif"/>
</dbReference>
<keyword evidence="2" id="KW-0812">Transmembrane</keyword>
<reference evidence="4 5" key="1">
    <citation type="submission" date="2013-01" db="EMBL/GenBank/DDBJ databases">
        <authorList>
            <person name="Harkins D.M."/>
            <person name="Durkin A.S."/>
            <person name="Brinkac L.M."/>
            <person name="Haft D.H."/>
            <person name="Selengut J.D."/>
            <person name="Sanka R."/>
            <person name="DePew J."/>
            <person name="Purushe J."/>
            <person name="Picardeau M."/>
            <person name="Werts C."/>
            <person name="Goarant C."/>
            <person name="Vinetz J.M."/>
            <person name="Sutton G.G."/>
            <person name="Nierman W.C."/>
            <person name="Fouts D.E."/>
        </authorList>
    </citation>
    <scope>NUCLEOTIDE SEQUENCE [LARGE SCALE GENOMIC DNA]</scope>
    <source>
        <strain evidence="4 5">200701203</strain>
    </source>
</reference>
<protein>
    <submittedName>
        <fullName evidence="4">Peptidase, M23 family</fullName>
    </submittedName>
</protein>
<feature type="compositionally biased region" description="Polar residues" evidence="1">
    <location>
        <begin position="1175"/>
        <end position="1185"/>
    </location>
</feature>
<dbReference type="Pfam" id="PF01551">
    <property type="entry name" value="Peptidase_M23"/>
    <property type="match status" value="1"/>
</dbReference>
<evidence type="ECO:0000256" key="2">
    <source>
        <dbReference type="SAM" id="Phobius"/>
    </source>
</evidence>
<organism evidence="4 5">
    <name type="scientific">Leptospira borgpetersenii str. 200701203</name>
    <dbReference type="NCBI Taxonomy" id="1193007"/>
    <lineage>
        <taxon>Bacteria</taxon>
        <taxon>Pseudomonadati</taxon>
        <taxon>Spirochaetota</taxon>
        <taxon>Spirochaetia</taxon>
        <taxon>Leptospirales</taxon>
        <taxon>Leptospiraceae</taxon>
        <taxon>Leptospira</taxon>
    </lineage>
</organism>
<dbReference type="InterPro" id="IPR016047">
    <property type="entry name" value="M23ase_b-sheet_dom"/>
</dbReference>
<evidence type="ECO:0000259" key="3">
    <source>
        <dbReference type="Pfam" id="PF01551"/>
    </source>
</evidence>